<feature type="compositionally biased region" description="Low complexity" evidence="2">
    <location>
        <begin position="246"/>
        <end position="263"/>
    </location>
</feature>
<feature type="domain" description="PPIase FKBP-type" evidence="4">
    <location>
        <begin position="840"/>
        <end position="927"/>
    </location>
</feature>
<dbReference type="EC" id="5.2.1.8" evidence="1"/>
<feature type="compositionally biased region" description="Basic and acidic residues" evidence="2">
    <location>
        <begin position="548"/>
        <end position="572"/>
    </location>
</feature>
<feature type="compositionally biased region" description="Low complexity" evidence="2">
    <location>
        <begin position="375"/>
        <end position="408"/>
    </location>
</feature>
<comment type="catalytic activity">
    <reaction evidence="1">
        <text>[protein]-peptidylproline (omega=180) = [protein]-peptidylproline (omega=0)</text>
        <dbReference type="Rhea" id="RHEA:16237"/>
        <dbReference type="Rhea" id="RHEA-COMP:10747"/>
        <dbReference type="Rhea" id="RHEA-COMP:10748"/>
        <dbReference type="ChEBI" id="CHEBI:83833"/>
        <dbReference type="ChEBI" id="CHEBI:83834"/>
        <dbReference type="EC" id="5.2.1.8"/>
    </reaction>
</comment>
<keyword evidence="1" id="KW-0697">Rotamase</keyword>
<feature type="compositionally biased region" description="Low complexity" evidence="2">
    <location>
        <begin position="504"/>
        <end position="517"/>
    </location>
</feature>
<dbReference type="AlphaFoldDB" id="A0A978UXG9"/>
<dbReference type="PANTHER" id="PTHR47414">
    <property type="entry name" value="PEPTIDYL-PROLYL CIS-TRANS ISOMERASE FKBP20-2, CHLOROPLASTIC"/>
    <property type="match status" value="1"/>
</dbReference>
<feature type="compositionally biased region" description="Polar residues" evidence="2">
    <location>
        <begin position="629"/>
        <end position="643"/>
    </location>
</feature>
<dbReference type="Gene3D" id="3.10.50.40">
    <property type="match status" value="1"/>
</dbReference>
<evidence type="ECO:0000259" key="4">
    <source>
        <dbReference type="PROSITE" id="PS50059"/>
    </source>
</evidence>
<dbReference type="PANTHER" id="PTHR47414:SF1">
    <property type="entry name" value="PEPTIDYL-PROLYL CIS-TRANS ISOMERASE FKBP20-2, CHLOROPLASTIC"/>
    <property type="match status" value="1"/>
</dbReference>
<reference evidence="5" key="1">
    <citation type="journal article" date="2021" name="Front. Plant Sci.">
        <title>Chromosome-Scale Genome Assembly for Chinese Sour Jujube and Insights Into Its Genome Evolution and Domestication Signature.</title>
        <authorList>
            <person name="Shen L.-Y."/>
            <person name="Luo H."/>
            <person name="Wang X.-L."/>
            <person name="Wang X.-M."/>
            <person name="Qiu X.-J."/>
            <person name="Liu H."/>
            <person name="Zhou S.-S."/>
            <person name="Jia K.-H."/>
            <person name="Nie S."/>
            <person name="Bao Y.-T."/>
            <person name="Zhang R.-G."/>
            <person name="Yun Q.-Z."/>
            <person name="Chai Y.-H."/>
            <person name="Lu J.-Y."/>
            <person name="Li Y."/>
            <person name="Zhao S.-W."/>
            <person name="Mao J.-F."/>
            <person name="Jia S.-G."/>
            <person name="Mao Y.-M."/>
        </authorList>
    </citation>
    <scope>NUCLEOTIDE SEQUENCE</scope>
    <source>
        <strain evidence="5">AT0</strain>
        <tissue evidence="5">Leaf</tissue>
    </source>
</reference>
<feature type="region of interest" description="Disordered" evidence="2">
    <location>
        <begin position="231"/>
        <end position="703"/>
    </location>
</feature>
<dbReference type="GO" id="GO:0003755">
    <property type="term" value="F:peptidyl-prolyl cis-trans isomerase activity"/>
    <property type="evidence" value="ECO:0007669"/>
    <property type="project" value="UniProtKB-KW"/>
</dbReference>
<dbReference type="PROSITE" id="PS50059">
    <property type="entry name" value="FKBP_PPIASE"/>
    <property type="match status" value="1"/>
</dbReference>
<protein>
    <recommendedName>
        <fullName evidence="1">peptidylprolyl isomerase</fullName>
        <ecNumber evidence="1">5.2.1.8</ecNumber>
    </recommendedName>
</protein>
<gene>
    <name evidence="5" type="ORF">FEM48_Zijuj08G0063400</name>
</gene>
<evidence type="ECO:0000256" key="2">
    <source>
        <dbReference type="SAM" id="MobiDB-lite"/>
    </source>
</evidence>
<dbReference type="SUPFAM" id="SSF54534">
    <property type="entry name" value="FKBP-like"/>
    <property type="match status" value="1"/>
</dbReference>
<dbReference type="Pfam" id="PF00254">
    <property type="entry name" value="FKBP_C"/>
    <property type="match status" value="1"/>
</dbReference>
<evidence type="ECO:0000256" key="3">
    <source>
        <dbReference type="SAM" id="Phobius"/>
    </source>
</evidence>
<accession>A0A978UXG9</accession>
<dbReference type="InterPro" id="IPR001179">
    <property type="entry name" value="PPIase_FKBP_dom"/>
</dbReference>
<evidence type="ECO:0000313" key="5">
    <source>
        <dbReference type="EMBL" id="KAH7519685.1"/>
    </source>
</evidence>
<keyword evidence="3" id="KW-0812">Transmembrane</keyword>
<feature type="compositionally biased region" description="Polar residues" evidence="2">
    <location>
        <begin position="683"/>
        <end position="702"/>
    </location>
</feature>
<dbReference type="InterPro" id="IPR044239">
    <property type="entry name" value="FKBP20-2-like"/>
</dbReference>
<sequence>MEDANPYRKVHFSYAAPGSAVQQNHPINRGKSYMNFLCKALFFAILIIILPLFPSQAPDFINESVITKFWELLHLLFIGIAVSYGLFSRRYVETDCERHSRIDNLQSDMSRMFHVSSVFEDGYENPYGSDEKIVSQRKNGHCFFGEDPRTFWSKESPLVDEQCRPNLSFSENGVANSSALDERNLTQAWNSQYFQGESMVVVAQPNLAVGEWGESRSGVDYKPLGLPVRSLKPRTRRCDSPRFVNGSESGSDSQGSSKSSVTSRNSQFGDFGPQYLEPKFHETFSSPSPVPWRSRSRMREMREQQVSPVARPSHFRPLSVDEAQFESTTTRSLQSTVSFSSQASSTSEQQVSPVARPSHFRPLSVDEAQFESTTTRSLQSTVSFSSQASSTSSSPKKSTSSDSISSEESNSKIKDAGKEMSSQGSSPSASPRPSPPKPMNNKVPSSSLHERGCAYSSLDEKDPSRPKPMNVKVSSSSLHSSGYSYSSLDDKDSSPPKPMNGRVSSSELYSRRYSYSSLDEKDSSPPNAKNEKVSSSTLHSRGYSYSSLDEKDLRGSKARLKDLGGGRREEMKSASFSKAASSRGKSVRTIRSSRMTDYGKRQGSQTGAQKVEETDNNVETGHMRKKNGSIDNLGTGSSKQNLDNPIPCNMPKPTFSEKGKKEMEQFSGNVSVESEEDLESKTENVQASSDGDAVSVNNSVTTDSDEVDRKAGICSAQTRQIKNCCSNHSLGDDRTQHGHTLHCDSNLRRRLILFVSFTTGLFPTSSSFGKTKSKNPYDERRLLEQNKRIQRENNAPEDFPNFIREGFDVKVVTAENYAKSDSGLIYRDFEVGKGDCPKAGQQVTFHYVGYNESGRRIDSTYLQGSPARIRMGTNVLVPGFEEGIRDMKPGGRRRIIIPPELGPPVGPSTFFSSKQFEVFDVELLSIQNCERRTIAFYSDFVCN</sequence>
<feature type="compositionally biased region" description="Basic and acidic residues" evidence="2">
    <location>
        <begin position="409"/>
        <end position="418"/>
    </location>
</feature>
<dbReference type="InterPro" id="IPR046357">
    <property type="entry name" value="PPIase_dom_sf"/>
</dbReference>
<keyword evidence="3" id="KW-0472">Membrane</keyword>
<feature type="compositionally biased region" description="Low complexity" evidence="2">
    <location>
        <begin position="332"/>
        <end position="352"/>
    </location>
</feature>
<proteinExistence type="predicted"/>
<feature type="compositionally biased region" description="Basic and acidic residues" evidence="2">
    <location>
        <begin position="655"/>
        <end position="664"/>
    </location>
</feature>
<feature type="compositionally biased region" description="Polar residues" evidence="2">
    <location>
        <begin position="533"/>
        <end position="547"/>
    </location>
</feature>
<keyword evidence="1" id="KW-0413">Isomerase</keyword>
<dbReference type="Proteomes" id="UP000813462">
    <property type="component" value="Unassembled WGS sequence"/>
</dbReference>
<dbReference type="EMBL" id="JAEACU010000008">
    <property type="protein sequence ID" value="KAH7519685.1"/>
    <property type="molecule type" value="Genomic_DNA"/>
</dbReference>
<feature type="compositionally biased region" description="Low complexity" evidence="2">
    <location>
        <begin position="573"/>
        <end position="584"/>
    </location>
</feature>
<evidence type="ECO:0000256" key="1">
    <source>
        <dbReference type="PROSITE-ProRule" id="PRU00277"/>
    </source>
</evidence>
<evidence type="ECO:0000313" key="6">
    <source>
        <dbReference type="Proteomes" id="UP000813462"/>
    </source>
</evidence>
<organism evidence="5 6">
    <name type="scientific">Ziziphus jujuba var. spinosa</name>
    <dbReference type="NCBI Taxonomy" id="714518"/>
    <lineage>
        <taxon>Eukaryota</taxon>
        <taxon>Viridiplantae</taxon>
        <taxon>Streptophyta</taxon>
        <taxon>Embryophyta</taxon>
        <taxon>Tracheophyta</taxon>
        <taxon>Spermatophyta</taxon>
        <taxon>Magnoliopsida</taxon>
        <taxon>eudicotyledons</taxon>
        <taxon>Gunneridae</taxon>
        <taxon>Pentapetalae</taxon>
        <taxon>rosids</taxon>
        <taxon>fabids</taxon>
        <taxon>Rosales</taxon>
        <taxon>Rhamnaceae</taxon>
        <taxon>Paliureae</taxon>
        <taxon>Ziziphus</taxon>
    </lineage>
</organism>
<feature type="transmembrane region" description="Helical" evidence="3">
    <location>
        <begin position="33"/>
        <end position="53"/>
    </location>
</feature>
<comment type="caution">
    <text evidence="5">The sequence shown here is derived from an EMBL/GenBank/DDBJ whole genome shotgun (WGS) entry which is preliminary data.</text>
</comment>
<feature type="compositionally biased region" description="Basic and acidic residues" evidence="2">
    <location>
        <begin position="448"/>
        <end position="465"/>
    </location>
</feature>
<feature type="compositionally biased region" description="Low complexity" evidence="2">
    <location>
        <begin position="474"/>
        <end position="487"/>
    </location>
</feature>
<keyword evidence="3" id="KW-1133">Transmembrane helix</keyword>
<name>A0A978UXG9_ZIZJJ</name>